<sequence>MPISTSIKPRVTVLGSGVVGLTCALDLSKDYDVTIVARNMPGDPPSLGWASPWAGAMWFGVDGSTPAQEKMQRESFQRLWQLAEEAPESSVRFRELDKSEIKHGVGSGVFYTSVVVTPDVYLPWLRAKLESAGVRFLRAEVPSLAAAAKLAPCDLVVNASGNGARFLLDVADEKCVQVRGQTMLVKCDAPEVHIRHALRWDEYTYVLPRGDGTAILGGIKEFGNIEPGINEQLKRSIHQRCHAMLPAHVPAKFEDLEIVRDLVGIRPEREGGVRVELEDMAGLKVVHAAAVKKLVDSAV</sequence>
<keyword evidence="3" id="KW-0285">Flavoprotein</keyword>
<dbReference type="STRING" id="1890683.A0A427Y7S0"/>
<dbReference type="Gene3D" id="3.30.9.10">
    <property type="entry name" value="D-Amino Acid Oxidase, subunit A, domain 2"/>
    <property type="match status" value="1"/>
</dbReference>
<dbReference type="AlphaFoldDB" id="A0A427Y7S0"/>
<dbReference type="Pfam" id="PF01266">
    <property type="entry name" value="DAO"/>
    <property type="match status" value="1"/>
</dbReference>
<evidence type="ECO:0000313" key="9">
    <source>
        <dbReference type="Proteomes" id="UP000279259"/>
    </source>
</evidence>
<gene>
    <name evidence="8" type="ORF">EHS25_003636</name>
</gene>
<keyword evidence="5" id="KW-0560">Oxidoreductase</keyword>
<organism evidence="8 9">
    <name type="scientific">Saitozyma podzolica</name>
    <dbReference type="NCBI Taxonomy" id="1890683"/>
    <lineage>
        <taxon>Eukaryota</taxon>
        <taxon>Fungi</taxon>
        <taxon>Dikarya</taxon>
        <taxon>Basidiomycota</taxon>
        <taxon>Agaricomycotina</taxon>
        <taxon>Tremellomycetes</taxon>
        <taxon>Tremellales</taxon>
        <taxon>Trimorphomycetaceae</taxon>
        <taxon>Saitozyma</taxon>
    </lineage>
</organism>
<accession>A0A427Y7S0</accession>
<evidence type="ECO:0000256" key="3">
    <source>
        <dbReference type="ARBA" id="ARBA00022630"/>
    </source>
</evidence>
<evidence type="ECO:0000256" key="2">
    <source>
        <dbReference type="ARBA" id="ARBA00006730"/>
    </source>
</evidence>
<evidence type="ECO:0000256" key="5">
    <source>
        <dbReference type="ARBA" id="ARBA00023002"/>
    </source>
</evidence>
<dbReference type="GO" id="GO:0071949">
    <property type="term" value="F:FAD binding"/>
    <property type="evidence" value="ECO:0007669"/>
    <property type="project" value="InterPro"/>
</dbReference>
<evidence type="ECO:0000256" key="4">
    <source>
        <dbReference type="ARBA" id="ARBA00022827"/>
    </source>
</evidence>
<evidence type="ECO:0000313" key="8">
    <source>
        <dbReference type="EMBL" id="RSH87145.1"/>
    </source>
</evidence>
<dbReference type="PANTHER" id="PTHR11530">
    <property type="entry name" value="D-AMINO ACID OXIDASE"/>
    <property type="match status" value="1"/>
</dbReference>
<dbReference type="PANTHER" id="PTHR11530:SF11">
    <property type="entry name" value="D-ASPARTATE OXIDASE"/>
    <property type="match status" value="1"/>
</dbReference>
<dbReference type="GO" id="GO:0019478">
    <property type="term" value="P:D-amino acid catabolic process"/>
    <property type="evidence" value="ECO:0007669"/>
    <property type="project" value="TreeGrafter"/>
</dbReference>
<comment type="similarity">
    <text evidence="2">Belongs to the DAMOX/DASOX family.</text>
</comment>
<dbReference type="InterPro" id="IPR006076">
    <property type="entry name" value="FAD-dep_OxRdtase"/>
</dbReference>
<evidence type="ECO:0000259" key="7">
    <source>
        <dbReference type="Pfam" id="PF01266"/>
    </source>
</evidence>
<dbReference type="EMBL" id="RSCD01000018">
    <property type="protein sequence ID" value="RSH87145.1"/>
    <property type="molecule type" value="Genomic_DNA"/>
</dbReference>
<keyword evidence="9" id="KW-1185">Reference proteome</keyword>
<keyword evidence="4 6" id="KW-0274">FAD</keyword>
<protein>
    <recommendedName>
        <fullName evidence="7">FAD dependent oxidoreductase domain-containing protein</fullName>
    </recommendedName>
</protein>
<feature type="binding site" evidence="6">
    <location>
        <position position="141"/>
    </location>
    <ligand>
        <name>FAD</name>
        <dbReference type="ChEBI" id="CHEBI:57692"/>
    </ligand>
</feature>
<proteinExistence type="inferred from homology"/>
<evidence type="ECO:0000256" key="6">
    <source>
        <dbReference type="PIRSR" id="PIRSR000189-1"/>
    </source>
</evidence>
<dbReference type="GO" id="GO:0003884">
    <property type="term" value="F:D-amino-acid oxidase activity"/>
    <property type="evidence" value="ECO:0007669"/>
    <property type="project" value="InterPro"/>
</dbReference>
<dbReference type="SUPFAM" id="SSF51971">
    <property type="entry name" value="Nucleotide-binding domain"/>
    <property type="match status" value="1"/>
</dbReference>
<dbReference type="Proteomes" id="UP000279259">
    <property type="component" value="Unassembled WGS sequence"/>
</dbReference>
<reference evidence="8 9" key="1">
    <citation type="submission" date="2018-11" db="EMBL/GenBank/DDBJ databases">
        <title>Genome sequence of Saitozyma podzolica DSM 27192.</title>
        <authorList>
            <person name="Aliyu H."/>
            <person name="Gorte O."/>
            <person name="Ochsenreither K."/>
        </authorList>
    </citation>
    <scope>NUCLEOTIDE SEQUENCE [LARGE SCALE GENOMIC DNA]</scope>
    <source>
        <strain evidence="8 9">DSM 27192</strain>
    </source>
</reference>
<comment type="caution">
    <text evidence="8">The sequence shown here is derived from an EMBL/GenBank/DDBJ whole genome shotgun (WGS) entry which is preliminary data.</text>
</comment>
<comment type="cofactor">
    <cofactor evidence="1 6">
        <name>FAD</name>
        <dbReference type="ChEBI" id="CHEBI:57692"/>
    </cofactor>
</comment>
<feature type="binding site" evidence="6">
    <location>
        <position position="196"/>
    </location>
    <ligand>
        <name>D-dopa</name>
        <dbReference type="ChEBI" id="CHEBI:149689"/>
    </ligand>
</feature>
<evidence type="ECO:0000256" key="1">
    <source>
        <dbReference type="ARBA" id="ARBA00001974"/>
    </source>
</evidence>
<dbReference type="SUPFAM" id="SSF54373">
    <property type="entry name" value="FAD-linked reductases, C-terminal domain"/>
    <property type="match status" value="1"/>
</dbReference>
<dbReference type="PIRSF" id="PIRSF000189">
    <property type="entry name" value="D-aa_oxidase"/>
    <property type="match status" value="1"/>
</dbReference>
<dbReference type="OrthoDB" id="2015447at2759"/>
<feature type="binding site" evidence="6">
    <location>
        <position position="266"/>
    </location>
    <ligand>
        <name>D-dopa</name>
        <dbReference type="ChEBI" id="CHEBI:149689"/>
    </ligand>
</feature>
<dbReference type="GO" id="GO:0005737">
    <property type="term" value="C:cytoplasm"/>
    <property type="evidence" value="ECO:0007669"/>
    <property type="project" value="TreeGrafter"/>
</dbReference>
<feature type="domain" description="FAD dependent oxidoreductase" evidence="7">
    <location>
        <begin position="69"/>
        <end position="271"/>
    </location>
</feature>
<name>A0A427Y7S0_9TREE</name>
<dbReference type="InterPro" id="IPR023209">
    <property type="entry name" value="DAO"/>
</dbReference>
<dbReference type="Gene3D" id="3.40.50.720">
    <property type="entry name" value="NAD(P)-binding Rossmann-like Domain"/>
    <property type="match status" value="1"/>
</dbReference>